<protein>
    <submittedName>
        <fullName evidence="3">Uncharacterized protein</fullName>
    </submittedName>
</protein>
<organism evidence="2 3">
    <name type="scientific">Fopius arisanus</name>
    <dbReference type="NCBI Taxonomy" id="64838"/>
    <lineage>
        <taxon>Eukaryota</taxon>
        <taxon>Metazoa</taxon>
        <taxon>Ecdysozoa</taxon>
        <taxon>Arthropoda</taxon>
        <taxon>Hexapoda</taxon>
        <taxon>Insecta</taxon>
        <taxon>Pterygota</taxon>
        <taxon>Neoptera</taxon>
        <taxon>Endopterygota</taxon>
        <taxon>Hymenoptera</taxon>
        <taxon>Apocrita</taxon>
        <taxon>Ichneumonoidea</taxon>
        <taxon>Braconidae</taxon>
        <taxon>Opiinae</taxon>
        <taxon>Fopius</taxon>
    </lineage>
</organism>
<dbReference type="Proteomes" id="UP000694866">
    <property type="component" value="Unplaced"/>
</dbReference>
<dbReference type="GeneID" id="105266446"/>
<accession>A0A9R1T5M3</accession>
<keyword evidence="2" id="KW-1185">Reference proteome</keyword>
<gene>
    <name evidence="3" type="primary">LOC105266446</name>
</gene>
<proteinExistence type="predicted"/>
<evidence type="ECO:0000313" key="3">
    <source>
        <dbReference type="RefSeq" id="XP_011302913.1"/>
    </source>
</evidence>
<dbReference type="KEGG" id="fas:105266446"/>
<dbReference type="RefSeq" id="XP_011302913.1">
    <property type="nucleotide sequence ID" value="XM_011304611.1"/>
</dbReference>
<evidence type="ECO:0000256" key="1">
    <source>
        <dbReference type="SAM" id="MobiDB-lite"/>
    </source>
</evidence>
<feature type="region of interest" description="Disordered" evidence="1">
    <location>
        <begin position="43"/>
        <end position="62"/>
    </location>
</feature>
<dbReference type="AlphaFoldDB" id="A0A9R1T5M3"/>
<name>A0A9R1T5M3_9HYME</name>
<sequence>MMKKGGCRQSNMICPPELAYPLPLVEIFITRRAEKYQDGRNYHESLEFSPGGTQLPKRGRPCKRQPFKLNSAILSASMLSEDENEWKDTFSDNNEENELRKWFERG</sequence>
<reference evidence="3" key="1">
    <citation type="submission" date="2025-08" db="UniProtKB">
        <authorList>
            <consortium name="RefSeq"/>
        </authorList>
    </citation>
    <scope>IDENTIFICATION</scope>
    <source>
        <strain evidence="3">USDA-PBARC FA_bdor</strain>
        <tissue evidence="3">Whole organism</tissue>
    </source>
</reference>
<evidence type="ECO:0000313" key="2">
    <source>
        <dbReference type="Proteomes" id="UP000694866"/>
    </source>
</evidence>